<keyword evidence="1" id="KW-0808">Transferase</keyword>
<dbReference type="InterPro" id="IPR051531">
    <property type="entry name" value="N-acetyltransferase"/>
</dbReference>
<dbReference type="InterPro" id="IPR000182">
    <property type="entry name" value="GNAT_dom"/>
</dbReference>
<evidence type="ECO:0000259" key="4">
    <source>
        <dbReference type="PROSITE" id="PS51186"/>
    </source>
</evidence>
<evidence type="ECO:0000256" key="3">
    <source>
        <dbReference type="ARBA" id="ARBA00038502"/>
    </source>
</evidence>
<evidence type="ECO:0000256" key="2">
    <source>
        <dbReference type="ARBA" id="ARBA00023315"/>
    </source>
</evidence>
<dbReference type="PROSITE" id="PS51186">
    <property type="entry name" value="GNAT"/>
    <property type="match status" value="1"/>
</dbReference>
<comment type="caution">
    <text evidence="5">The sequence shown here is derived from an EMBL/GenBank/DDBJ whole genome shotgun (WGS) entry which is preliminary data.</text>
</comment>
<dbReference type="EMBL" id="JAPDMQ010000206">
    <property type="protein sequence ID" value="KAK0530727.1"/>
    <property type="molecule type" value="Genomic_DNA"/>
</dbReference>
<evidence type="ECO:0000313" key="6">
    <source>
        <dbReference type="Proteomes" id="UP001176521"/>
    </source>
</evidence>
<accession>A0AAN6JQV0</accession>
<evidence type="ECO:0000313" key="5">
    <source>
        <dbReference type="EMBL" id="KAK0530727.1"/>
    </source>
</evidence>
<sequence length="254" mass="28097">MHPVELTTERLLLRPFQPADAAQVYEICQDADIQRFTTVPSPYTPAHAHGFCATVCPAGWEAGNRLTWAIVPRPSAAALQHLDPTTILGNVVLMQREFVLRSYPDGSHGSDGEAQQATIVGGGEADVREGLWEIGYWVNPLHRRKGYLTEALEALLQWAFFDSPTTTASPSAQQLTRDRVKIIGWRAQVGNHASRKIIAPLGFVESSPEQPIRNVRFVPGAALIDIWSARLTRDDFVRALRARGRFVRPSSIAP</sequence>
<reference evidence="5" key="1">
    <citation type="journal article" date="2023" name="PhytoFront">
        <title>Draft Genome Resources of Seven Strains of Tilletia horrida, Causal Agent of Kernel Smut of Rice.</title>
        <authorList>
            <person name="Khanal S."/>
            <person name="Antony Babu S."/>
            <person name="Zhou X.G."/>
        </authorList>
    </citation>
    <scope>NUCLEOTIDE SEQUENCE</scope>
    <source>
        <strain evidence="5">TX3</strain>
    </source>
</reference>
<dbReference type="Proteomes" id="UP001176521">
    <property type="component" value="Unassembled WGS sequence"/>
</dbReference>
<feature type="domain" description="N-acetyltransferase" evidence="4">
    <location>
        <begin position="66"/>
        <end position="230"/>
    </location>
</feature>
<dbReference type="PANTHER" id="PTHR43792">
    <property type="entry name" value="GNAT FAMILY, PUTATIVE (AFU_ORTHOLOGUE AFUA_3G00765)-RELATED-RELATED"/>
    <property type="match status" value="1"/>
</dbReference>
<proteinExistence type="inferred from homology"/>
<organism evidence="5 6">
    <name type="scientific">Tilletia horrida</name>
    <dbReference type="NCBI Taxonomy" id="155126"/>
    <lineage>
        <taxon>Eukaryota</taxon>
        <taxon>Fungi</taxon>
        <taxon>Dikarya</taxon>
        <taxon>Basidiomycota</taxon>
        <taxon>Ustilaginomycotina</taxon>
        <taxon>Exobasidiomycetes</taxon>
        <taxon>Tilletiales</taxon>
        <taxon>Tilletiaceae</taxon>
        <taxon>Tilletia</taxon>
    </lineage>
</organism>
<dbReference type="SUPFAM" id="SSF55729">
    <property type="entry name" value="Acyl-CoA N-acyltransferases (Nat)"/>
    <property type="match status" value="1"/>
</dbReference>
<keyword evidence="6" id="KW-1185">Reference proteome</keyword>
<dbReference type="GO" id="GO:0016747">
    <property type="term" value="F:acyltransferase activity, transferring groups other than amino-acyl groups"/>
    <property type="evidence" value="ECO:0007669"/>
    <property type="project" value="InterPro"/>
</dbReference>
<gene>
    <name evidence="5" type="ORF">OC842_003836</name>
</gene>
<dbReference type="Pfam" id="PF13302">
    <property type="entry name" value="Acetyltransf_3"/>
    <property type="match status" value="1"/>
</dbReference>
<dbReference type="AlphaFoldDB" id="A0AAN6JQV0"/>
<evidence type="ECO:0000256" key="1">
    <source>
        <dbReference type="ARBA" id="ARBA00022679"/>
    </source>
</evidence>
<keyword evidence="2" id="KW-0012">Acyltransferase</keyword>
<dbReference type="InterPro" id="IPR016181">
    <property type="entry name" value="Acyl_CoA_acyltransferase"/>
</dbReference>
<dbReference type="Gene3D" id="3.40.630.30">
    <property type="match status" value="1"/>
</dbReference>
<dbReference type="PANTHER" id="PTHR43792:SF8">
    <property type="entry name" value="[RIBOSOMAL PROTEIN US5]-ALANINE N-ACETYLTRANSFERASE"/>
    <property type="match status" value="1"/>
</dbReference>
<name>A0AAN6JQV0_9BASI</name>
<comment type="similarity">
    <text evidence="3">Belongs to the acetyltransferase family. RimJ subfamily.</text>
</comment>
<protein>
    <recommendedName>
        <fullName evidence="4">N-acetyltransferase domain-containing protein</fullName>
    </recommendedName>
</protein>